<protein>
    <submittedName>
        <fullName evidence="2">GNAT family protein</fullName>
        <ecNumber evidence="2">2.-.-.-</ecNumber>
    </submittedName>
</protein>
<organism evidence="2 3">
    <name type="scientific">Paenibacillus suaedae</name>
    <dbReference type="NCBI Taxonomy" id="3077233"/>
    <lineage>
        <taxon>Bacteria</taxon>
        <taxon>Bacillati</taxon>
        <taxon>Bacillota</taxon>
        <taxon>Bacilli</taxon>
        <taxon>Bacillales</taxon>
        <taxon>Paenibacillaceae</taxon>
        <taxon>Paenibacillus</taxon>
    </lineage>
</organism>
<feature type="domain" description="N-acetyltransferase" evidence="1">
    <location>
        <begin position="13"/>
        <end position="176"/>
    </location>
</feature>
<dbReference type="InterPro" id="IPR000182">
    <property type="entry name" value="GNAT_dom"/>
</dbReference>
<dbReference type="EC" id="2.-.-.-" evidence="2"/>
<dbReference type="EMBL" id="JAVYAA010000006">
    <property type="protein sequence ID" value="MDT8979110.1"/>
    <property type="molecule type" value="Genomic_DNA"/>
</dbReference>
<reference evidence="3" key="1">
    <citation type="submission" date="2023-09" db="EMBL/GenBank/DDBJ databases">
        <title>Paenibacillus sp. chi10 Genome sequencing and assembly.</title>
        <authorList>
            <person name="Kim I."/>
        </authorList>
    </citation>
    <scope>NUCLEOTIDE SEQUENCE [LARGE SCALE GENOMIC DNA]</scope>
    <source>
        <strain evidence="3">chi10</strain>
    </source>
</reference>
<dbReference type="GO" id="GO:0016747">
    <property type="term" value="F:acyltransferase activity, transferring groups other than amino-acyl groups"/>
    <property type="evidence" value="ECO:0007669"/>
    <property type="project" value="InterPro"/>
</dbReference>
<dbReference type="PANTHER" id="PTHR43415">
    <property type="entry name" value="SPERMIDINE N(1)-ACETYLTRANSFERASE"/>
    <property type="match status" value="1"/>
</dbReference>
<dbReference type="Proteomes" id="UP001250538">
    <property type="component" value="Unassembled WGS sequence"/>
</dbReference>
<dbReference type="PANTHER" id="PTHR43415:SF3">
    <property type="entry name" value="GNAT-FAMILY ACETYLTRANSFERASE"/>
    <property type="match status" value="1"/>
</dbReference>
<evidence type="ECO:0000313" key="3">
    <source>
        <dbReference type="Proteomes" id="UP001250538"/>
    </source>
</evidence>
<evidence type="ECO:0000259" key="1">
    <source>
        <dbReference type="PROSITE" id="PS51186"/>
    </source>
</evidence>
<dbReference type="PROSITE" id="PS51186">
    <property type="entry name" value="GNAT"/>
    <property type="match status" value="1"/>
</dbReference>
<accession>A0AAJ2N6Y9</accession>
<dbReference type="AlphaFoldDB" id="A0AAJ2N6Y9"/>
<dbReference type="RefSeq" id="WP_315746859.1">
    <property type="nucleotide sequence ID" value="NZ_JAVYAA010000006.1"/>
</dbReference>
<name>A0AAJ2N6Y9_9BACL</name>
<gene>
    <name evidence="2" type="ORF">RQP50_22990</name>
</gene>
<sequence>MSNSRKGIAGKRIYLRPFTGDDIDWYYEALLQQESNRLTGTKKLFSREVLRNYLDTIASDRERAQFVIALQEDERPIGEIAIMDMDPSNRSGHIRIAIFAEEDCGQGYGSEAMILMLDYGFGMLNLNRIELVVFSYNARAVRAYEKIGFVQEGIQREALYYNHEYHDSIMMSILAREFRERHGVSAGASSSV</sequence>
<evidence type="ECO:0000313" key="2">
    <source>
        <dbReference type="EMBL" id="MDT8979110.1"/>
    </source>
</evidence>
<comment type="caution">
    <text evidence="2">The sequence shown here is derived from an EMBL/GenBank/DDBJ whole genome shotgun (WGS) entry which is preliminary data.</text>
</comment>
<proteinExistence type="predicted"/>
<dbReference type="SUPFAM" id="SSF55729">
    <property type="entry name" value="Acyl-CoA N-acyltransferases (Nat)"/>
    <property type="match status" value="1"/>
</dbReference>
<keyword evidence="3" id="KW-1185">Reference proteome</keyword>
<keyword evidence="2" id="KW-0808">Transferase</keyword>
<dbReference type="Pfam" id="PF13302">
    <property type="entry name" value="Acetyltransf_3"/>
    <property type="match status" value="1"/>
</dbReference>
<dbReference type="Gene3D" id="3.40.630.30">
    <property type="match status" value="1"/>
</dbReference>
<dbReference type="InterPro" id="IPR016181">
    <property type="entry name" value="Acyl_CoA_acyltransferase"/>
</dbReference>